<dbReference type="CDD" id="cd04301">
    <property type="entry name" value="NAT_SF"/>
    <property type="match status" value="1"/>
</dbReference>
<name>A0ABT8LAJ2_9BACT</name>
<keyword evidence="3" id="KW-1185">Reference proteome</keyword>
<accession>A0ABT8LAJ2</accession>
<feature type="domain" description="N-acetyltransferase" evidence="1">
    <location>
        <begin position="110"/>
        <end position="247"/>
    </location>
</feature>
<proteinExistence type="predicted"/>
<dbReference type="Gene3D" id="3.40.630.30">
    <property type="match status" value="1"/>
</dbReference>
<reference evidence="2" key="1">
    <citation type="submission" date="2023-06" db="EMBL/GenBank/DDBJ databases">
        <title>Genomic of Agaribacillus aureum.</title>
        <authorList>
            <person name="Wang G."/>
        </authorList>
    </citation>
    <scope>NUCLEOTIDE SEQUENCE</scope>
    <source>
        <strain evidence="2">BMA12</strain>
    </source>
</reference>
<dbReference type="InterPro" id="IPR000182">
    <property type="entry name" value="GNAT_dom"/>
</dbReference>
<evidence type="ECO:0000313" key="3">
    <source>
        <dbReference type="Proteomes" id="UP001172083"/>
    </source>
</evidence>
<dbReference type="EMBL" id="JAUJEB010000005">
    <property type="protein sequence ID" value="MDN5214762.1"/>
    <property type="molecule type" value="Genomic_DNA"/>
</dbReference>
<evidence type="ECO:0000259" key="1">
    <source>
        <dbReference type="PROSITE" id="PS51186"/>
    </source>
</evidence>
<sequence>MNNTIINNLFELWRFIGTGTKSFHRRKGYEYVMSPELSWPNTIFGINGELADFQSMYQSIEKGKLPLSIAFSGDALLEKQLSDHHFVPKSTVKGMYLNLSSISKPANHFSAIEKVDSEEKAVEFAAIASGSFGYKVAPAVILPLIDMAPKIKLFIASHEGVFSNCGLLFLDSNGISGLHMIGTLPDCRGLGLGKIMTHKLLYEAFENTSRQVVLVASEAGERIYSKMGFEVSGALNIYTTKTSGNET</sequence>
<gene>
    <name evidence="2" type="ORF">QQ020_21970</name>
</gene>
<organism evidence="2 3">
    <name type="scientific">Agaribacillus aureus</name>
    <dbReference type="NCBI Taxonomy" id="3051825"/>
    <lineage>
        <taxon>Bacteria</taxon>
        <taxon>Pseudomonadati</taxon>
        <taxon>Bacteroidota</taxon>
        <taxon>Cytophagia</taxon>
        <taxon>Cytophagales</taxon>
        <taxon>Splendidivirgaceae</taxon>
        <taxon>Agaribacillus</taxon>
    </lineage>
</organism>
<comment type="caution">
    <text evidence="2">The sequence shown here is derived from an EMBL/GenBank/DDBJ whole genome shotgun (WGS) entry which is preliminary data.</text>
</comment>
<dbReference type="InterPro" id="IPR016181">
    <property type="entry name" value="Acyl_CoA_acyltransferase"/>
</dbReference>
<dbReference type="Proteomes" id="UP001172083">
    <property type="component" value="Unassembled WGS sequence"/>
</dbReference>
<dbReference type="PROSITE" id="PS51186">
    <property type="entry name" value="GNAT"/>
    <property type="match status" value="1"/>
</dbReference>
<dbReference type="SUPFAM" id="SSF55729">
    <property type="entry name" value="Acyl-CoA N-acyltransferases (Nat)"/>
    <property type="match status" value="1"/>
</dbReference>
<protein>
    <submittedName>
        <fullName evidence="2">GNAT family N-acetyltransferase</fullName>
    </submittedName>
</protein>
<evidence type="ECO:0000313" key="2">
    <source>
        <dbReference type="EMBL" id="MDN5214762.1"/>
    </source>
</evidence>
<dbReference type="Pfam" id="PF13673">
    <property type="entry name" value="Acetyltransf_10"/>
    <property type="match status" value="1"/>
</dbReference>
<dbReference type="RefSeq" id="WP_346760101.1">
    <property type="nucleotide sequence ID" value="NZ_JAUJEB010000005.1"/>
</dbReference>